<keyword evidence="2" id="KW-0503">Monooxygenase</keyword>
<dbReference type="InterPro" id="IPR050744">
    <property type="entry name" value="AI-2_Isomerase_LsrG"/>
</dbReference>
<protein>
    <submittedName>
        <fullName evidence="2">Quinol monooxygenase</fullName>
        <ecNumber evidence="2">1.-.-.-</ecNumber>
    </submittedName>
</protein>
<evidence type="ECO:0000313" key="3">
    <source>
        <dbReference type="Proteomes" id="UP001287059"/>
    </source>
</evidence>
<dbReference type="InterPro" id="IPR007138">
    <property type="entry name" value="ABM_dom"/>
</dbReference>
<keyword evidence="3" id="KW-1185">Reference proteome</keyword>
<dbReference type="PROSITE" id="PS51725">
    <property type="entry name" value="ABM"/>
    <property type="match status" value="1"/>
</dbReference>
<dbReference type="GO" id="GO:0004497">
    <property type="term" value="F:monooxygenase activity"/>
    <property type="evidence" value="ECO:0007669"/>
    <property type="project" value="UniProtKB-KW"/>
</dbReference>
<dbReference type="Gene3D" id="3.30.70.100">
    <property type="match status" value="1"/>
</dbReference>
<gene>
    <name evidence="2" type="ORF">RFN28_12575</name>
</gene>
<dbReference type="InterPro" id="IPR011008">
    <property type="entry name" value="Dimeric_a/b-barrel"/>
</dbReference>
<proteinExistence type="predicted"/>
<name>A0ABU4XX76_9HYPH</name>
<dbReference type="Proteomes" id="UP001287059">
    <property type="component" value="Unassembled WGS sequence"/>
</dbReference>
<organism evidence="2 3">
    <name type="scientific">Mesorhizobium album</name>
    <dbReference type="NCBI Taxonomy" id="3072314"/>
    <lineage>
        <taxon>Bacteria</taxon>
        <taxon>Pseudomonadati</taxon>
        <taxon>Pseudomonadota</taxon>
        <taxon>Alphaproteobacteria</taxon>
        <taxon>Hyphomicrobiales</taxon>
        <taxon>Phyllobacteriaceae</taxon>
        <taxon>Mesorhizobium</taxon>
    </lineage>
</organism>
<reference evidence="2 3" key="1">
    <citation type="submission" date="2023-08" db="EMBL/GenBank/DDBJ databases">
        <title>Implementing the SeqCode for naming new Mesorhizobium species isolated from Vachellia karroo root nodules.</title>
        <authorList>
            <person name="Van Lill M."/>
        </authorList>
    </citation>
    <scope>NUCLEOTIDE SEQUENCE [LARGE SCALE GENOMIC DNA]</scope>
    <source>
        <strain evidence="2 3">VK24D</strain>
    </source>
</reference>
<dbReference type="RefSeq" id="WP_320287656.1">
    <property type="nucleotide sequence ID" value="NZ_JAVIIW010000012.1"/>
</dbReference>
<evidence type="ECO:0000313" key="2">
    <source>
        <dbReference type="EMBL" id="MDX8479307.1"/>
    </source>
</evidence>
<evidence type="ECO:0000259" key="1">
    <source>
        <dbReference type="PROSITE" id="PS51725"/>
    </source>
</evidence>
<dbReference type="PANTHER" id="PTHR33336">
    <property type="entry name" value="QUINOL MONOOXYGENASE YGIN-RELATED"/>
    <property type="match status" value="1"/>
</dbReference>
<dbReference type="Pfam" id="PF03992">
    <property type="entry name" value="ABM"/>
    <property type="match status" value="1"/>
</dbReference>
<dbReference type="EC" id="1.-.-.-" evidence="2"/>
<accession>A0ABU4XX76</accession>
<sequence>MHLLLAELSARPACAGEVEEILRKLVDIASGEEGNVHYAVHRQTKDPNAFVIYELYRDAGACDAHLASPPVKQALERFETLLSAPPRLVFCDLVAAAE</sequence>
<dbReference type="PANTHER" id="PTHR33336:SF14">
    <property type="entry name" value="ANTIBIOTIC BIOSYNTHESIS MONOOXYGENASE"/>
    <property type="match status" value="1"/>
</dbReference>
<comment type="caution">
    <text evidence="2">The sequence shown here is derived from an EMBL/GenBank/DDBJ whole genome shotgun (WGS) entry which is preliminary data.</text>
</comment>
<dbReference type="SUPFAM" id="SSF54909">
    <property type="entry name" value="Dimeric alpha+beta barrel"/>
    <property type="match status" value="1"/>
</dbReference>
<dbReference type="EMBL" id="JAVIIW010000012">
    <property type="protein sequence ID" value="MDX8479307.1"/>
    <property type="molecule type" value="Genomic_DNA"/>
</dbReference>
<keyword evidence="2" id="KW-0560">Oxidoreductase</keyword>
<feature type="domain" description="ABM" evidence="1">
    <location>
        <begin position="2"/>
        <end position="90"/>
    </location>
</feature>